<feature type="region of interest" description="Disordered" evidence="7">
    <location>
        <begin position="40"/>
        <end position="63"/>
    </location>
</feature>
<dbReference type="Pfam" id="PF21088">
    <property type="entry name" value="MS_channel_1st"/>
    <property type="match status" value="1"/>
</dbReference>
<feature type="domain" description="Mechanosensitive ion channel transmembrane helices 2/3" evidence="11">
    <location>
        <begin position="334"/>
        <end position="372"/>
    </location>
</feature>
<dbReference type="GO" id="GO:0005886">
    <property type="term" value="C:plasma membrane"/>
    <property type="evidence" value="ECO:0007669"/>
    <property type="project" value="UniProtKB-SubCell"/>
</dbReference>
<name>A0A2U2PMF9_9SPHI</name>
<accession>A0A2U2PMF9</accession>
<feature type="transmembrane region" description="Helical" evidence="8">
    <location>
        <begin position="259"/>
        <end position="279"/>
    </location>
</feature>
<dbReference type="InterPro" id="IPR011066">
    <property type="entry name" value="MscS_channel_C_sf"/>
</dbReference>
<gene>
    <name evidence="12" type="ORF">DDR33_01620</name>
</gene>
<dbReference type="InterPro" id="IPR010920">
    <property type="entry name" value="LSM_dom_sf"/>
</dbReference>
<evidence type="ECO:0000256" key="8">
    <source>
        <dbReference type="SAM" id="Phobius"/>
    </source>
</evidence>
<keyword evidence="4 8" id="KW-0812">Transmembrane</keyword>
<dbReference type="Proteomes" id="UP000245647">
    <property type="component" value="Unassembled WGS sequence"/>
</dbReference>
<dbReference type="InterPro" id="IPR049278">
    <property type="entry name" value="MS_channel_C"/>
</dbReference>
<reference evidence="12 13" key="1">
    <citation type="submission" date="2018-04" db="EMBL/GenBank/DDBJ databases">
        <title>Pedobacter chongqingensis sp. nov., isolated from a rottenly hemp rope.</title>
        <authorList>
            <person name="Cai Y."/>
        </authorList>
    </citation>
    <scope>NUCLEOTIDE SEQUENCE [LARGE SCALE GENOMIC DNA]</scope>
    <source>
        <strain evidence="12 13">FJ4-8</strain>
    </source>
</reference>
<feature type="domain" description="Mechanosensitive ion channel MscS C-terminal" evidence="10">
    <location>
        <begin position="450"/>
        <end position="530"/>
    </location>
</feature>
<dbReference type="PANTHER" id="PTHR30566:SF5">
    <property type="entry name" value="MECHANOSENSITIVE ION CHANNEL PROTEIN 1, MITOCHONDRIAL-RELATED"/>
    <property type="match status" value="1"/>
</dbReference>
<keyword evidence="13" id="KW-1185">Reference proteome</keyword>
<keyword evidence="6 8" id="KW-0472">Membrane</keyword>
<dbReference type="GO" id="GO:0008381">
    <property type="term" value="F:mechanosensitive monoatomic ion channel activity"/>
    <property type="evidence" value="ECO:0007669"/>
    <property type="project" value="UniProtKB-ARBA"/>
</dbReference>
<feature type="transmembrane region" description="Helical" evidence="8">
    <location>
        <begin position="285"/>
        <end position="307"/>
    </location>
</feature>
<evidence type="ECO:0000256" key="5">
    <source>
        <dbReference type="ARBA" id="ARBA00022989"/>
    </source>
</evidence>
<evidence type="ECO:0000256" key="6">
    <source>
        <dbReference type="ARBA" id="ARBA00023136"/>
    </source>
</evidence>
<evidence type="ECO:0000256" key="7">
    <source>
        <dbReference type="SAM" id="MobiDB-lite"/>
    </source>
</evidence>
<evidence type="ECO:0000313" key="13">
    <source>
        <dbReference type="Proteomes" id="UP000245647"/>
    </source>
</evidence>
<dbReference type="SUPFAM" id="SSF50182">
    <property type="entry name" value="Sm-like ribonucleoproteins"/>
    <property type="match status" value="1"/>
</dbReference>
<dbReference type="InterPro" id="IPR006685">
    <property type="entry name" value="MscS_channel_2nd"/>
</dbReference>
<evidence type="ECO:0000259" key="10">
    <source>
        <dbReference type="Pfam" id="PF21082"/>
    </source>
</evidence>
<evidence type="ECO:0000256" key="3">
    <source>
        <dbReference type="ARBA" id="ARBA00022475"/>
    </source>
</evidence>
<dbReference type="InterPro" id="IPR011014">
    <property type="entry name" value="MscS_channel_TM-2"/>
</dbReference>
<dbReference type="InterPro" id="IPR023408">
    <property type="entry name" value="MscS_beta-dom_sf"/>
</dbReference>
<dbReference type="AlphaFoldDB" id="A0A2U2PMF9"/>
<keyword evidence="5 8" id="KW-1133">Transmembrane helix</keyword>
<evidence type="ECO:0000313" key="12">
    <source>
        <dbReference type="EMBL" id="PWG82586.1"/>
    </source>
</evidence>
<dbReference type="SUPFAM" id="SSF82861">
    <property type="entry name" value="Mechanosensitive channel protein MscS (YggB), transmembrane region"/>
    <property type="match status" value="1"/>
</dbReference>
<comment type="subcellular location">
    <subcellularLocation>
        <location evidence="1">Cell membrane</location>
        <topology evidence="1">Multi-pass membrane protein</topology>
    </subcellularLocation>
</comment>
<dbReference type="PROSITE" id="PS01246">
    <property type="entry name" value="UPF0003"/>
    <property type="match status" value="1"/>
</dbReference>
<dbReference type="Pfam" id="PF00924">
    <property type="entry name" value="MS_channel_2nd"/>
    <property type="match status" value="1"/>
</dbReference>
<dbReference type="Gene3D" id="2.30.30.60">
    <property type="match status" value="1"/>
</dbReference>
<evidence type="ECO:0000256" key="2">
    <source>
        <dbReference type="ARBA" id="ARBA00008017"/>
    </source>
</evidence>
<evidence type="ECO:0000259" key="11">
    <source>
        <dbReference type="Pfam" id="PF21088"/>
    </source>
</evidence>
<feature type="transmembrane region" description="Helical" evidence="8">
    <location>
        <begin position="353"/>
        <end position="371"/>
    </location>
</feature>
<sequence length="605" mass="67260">MNLLFKLKSIHSKTLLPAAFFTLCYCILVQSGFAQIPSLHPDTSEKNSSQAGYPPDSLGRRDPRGTVEGFIAAVAKGDYSKASLYLRIDKELKKDQDSVKLARNLQLLLDQQGSILPYSMISDKPEGTQNDNLGPNLERVGTATVNKEPFDLILESVESENGPVWLFSSQTIERIPPKIEDAGEKALVNKVAPEILEENQWGGVPISHWLAFVTILILAYLGATGLTYVVLLLIPLIWRKARSESAEGIIKAFVLPVRLYLTIWLLIFGSQAAGISIIVRQRFNSLTLIAFVIAVFLLLWQLVDFITRLIEKRLARHRNQAGISALLFLRRAAKIALVGIALIIVLDTFGFDVTTGIAALGIGGIALALGAQKTMENFVGSVTLIADQPIRVGDFCKVGDIVGTVEQIGMRSTQIRTLDRTIVTIPNGEFSSLKIENFSPRERFWFHPVFRIRLDSTPDQIRFLLAELRTVLYAHPKVNPDPARIRFIEISTDCLKLEVFAYVDAIDFDRFLEIQEDIYLRMMDVIEKSGTSLAMPSQTVYLSRDKGISEEKASEAAEQVRKWKEAGEMPIPYFSPERIGELKNSIPYPPEGSVAAKNAKQAGKS</sequence>
<dbReference type="PANTHER" id="PTHR30566">
    <property type="entry name" value="YNAI-RELATED MECHANOSENSITIVE ION CHANNEL"/>
    <property type="match status" value="1"/>
</dbReference>
<feature type="region of interest" description="Disordered" evidence="7">
    <location>
        <begin position="584"/>
        <end position="605"/>
    </location>
</feature>
<feature type="domain" description="Mechanosensitive ion channel MscS" evidence="9">
    <location>
        <begin position="374"/>
        <end position="439"/>
    </location>
</feature>
<organism evidence="12 13">
    <name type="scientific">Pararcticibacter amylolyticus</name>
    <dbReference type="NCBI Taxonomy" id="2173175"/>
    <lineage>
        <taxon>Bacteria</taxon>
        <taxon>Pseudomonadati</taxon>
        <taxon>Bacteroidota</taxon>
        <taxon>Sphingobacteriia</taxon>
        <taxon>Sphingobacteriales</taxon>
        <taxon>Sphingobacteriaceae</taxon>
        <taxon>Pararcticibacter</taxon>
    </lineage>
</organism>
<dbReference type="SUPFAM" id="SSF82689">
    <property type="entry name" value="Mechanosensitive channel protein MscS (YggB), C-terminal domain"/>
    <property type="match status" value="1"/>
</dbReference>
<evidence type="ECO:0000259" key="9">
    <source>
        <dbReference type="Pfam" id="PF00924"/>
    </source>
</evidence>
<feature type="transmembrane region" description="Helical" evidence="8">
    <location>
        <begin position="209"/>
        <end position="238"/>
    </location>
</feature>
<keyword evidence="3" id="KW-1003">Cell membrane</keyword>
<comment type="caution">
    <text evidence="12">The sequence shown here is derived from an EMBL/GenBank/DDBJ whole genome shotgun (WGS) entry which is preliminary data.</text>
</comment>
<dbReference type="Pfam" id="PF21082">
    <property type="entry name" value="MS_channel_3rd"/>
    <property type="match status" value="1"/>
</dbReference>
<dbReference type="Gene3D" id="1.10.287.1260">
    <property type="match status" value="1"/>
</dbReference>
<comment type="similarity">
    <text evidence="2">Belongs to the MscS (TC 1.A.23) family.</text>
</comment>
<dbReference type="EMBL" id="QEAS01000001">
    <property type="protein sequence ID" value="PWG82586.1"/>
    <property type="molecule type" value="Genomic_DNA"/>
</dbReference>
<dbReference type="RefSeq" id="WP_109414005.1">
    <property type="nucleotide sequence ID" value="NZ_QEAS01000001.1"/>
</dbReference>
<proteinExistence type="inferred from homology"/>
<protein>
    <submittedName>
        <fullName evidence="12">Mechanosensitive ion channel protein MscS</fullName>
    </submittedName>
</protein>
<evidence type="ECO:0000256" key="1">
    <source>
        <dbReference type="ARBA" id="ARBA00004651"/>
    </source>
</evidence>
<dbReference type="OrthoDB" id="9809206at2"/>
<dbReference type="InterPro" id="IPR049142">
    <property type="entry name" value="MS_channel_1st"/>
</dbReference>
<dbReference type="InterPro" id="IPR006686">
    <property type="entry name" value="MscS_channel_CS"/>
</dbReference>
<feature type="transmembrane region" description="Helical" evidence="8">
    <location>
        <begin position="328"/>
        <end position="347"/>
    </location>
</feature>
<evidence type="ECO:0000256" key="4">
    <source>
        <dbReference type="ARBA" id="ARBA00022692"/>
    </source>
</evidence>